<organism evidence="1 2">
    <name type="scientific">Aliivibrio fischeri (strain MJ11)</name>
    <name type="common">Vibrio fischeri</name>
    <dbReference type="NCBI Taxonomy" id="388396"/>
    <lineage>
        <taxon>Bacteria</taxon>
        <taxon>Pseudomonadati</taxon>
        <taxon>Pseudomonadota</taxon>
        <taxon>Gammaproteobacteria</taxon>
        <taxon>Vibrionales</taxon>
        <taxon>Vibrionaceae</taxon>
        <taxon>Aliivibrio</taxon>
    </lineage>
</organism>
<reference evidence="2" key="1">
    <citation type="submission" date="2008-08" db="EMBL/GenBank/DDBJ databases">
        <title>Complete sequence of Vibrio fischeri strain MJ11.</title>
        <authorList>
            <person name="Mandel M.J."/>
            <person name="Stabb E.V."/>
            <person name="Ruby E.G."/>
            <person name="Ferriera S."/>
            <person name="Johnson J."/>
            <person name="Kravitz S."/>
            <person name="Beeson K."/>
            <person name="Sutton G."/>
            <person name="Rogers Y.-H."/>
            <person name="Friedman R."/>
            <person name="Frazier M."/>
            <person name="Venter J.C."/>
        </authorList>
    </citation>
    <scope>NUCLEOTIDE SEQUENCE [LARGE SCALE GENOMIC DNA]</scope>
    <source>
        <strain evidence="2">MJ11</strain>
        <plasmid evidence="2">Plasmid pMJ100</plasmid>
    </source>
</reference>
<name>B5EVV6_ALIFM</name>
<dbReference type="EMBL" id="CP001134">
    <property type="protein sequence ID" value="ACH64777.1"/>
    <property type="molecule type" value="Genomic_DNA"/>
</dbReference>
<dbReference type="Proteomes" id="UP000001857">
    <property type="component" value="Plasmid pMJ100"/>
</dbReference>
<geneLocation type="plasmid" evidence="1 2">
    <name>pMJ100</name>
</geneLocation>
<proteinExistence type="predicted"/>
<accession>B5EVV6</accession>
<evidence type="ECO:0000313" key="2">
    <source>
        <dbReference type="Proteomes" id="UP000001857"/>
    </source>
</evidence>
<gene>
    <name evidence="1" type="ordered locus">VFMJ11_B0013</name>
</gene>
<dbReference type="AlphaFoldDB" id="B5EVV6"/>
<dbReference type="HOGENOM" id="CLU_3206760_0_0_6"/>
<evidence type="ECO:0000313" key="1">
    <source>
        <dbReference type="EMBL" id="ACH64777.1"/>
    </source>
</evidence>
<sequence>MRSQKQREPIASEELSPLVRFLKKLPKAPFPSTVNGKVFDSKNMN</sequence>
<keyword evidence="1" id="KW-0614">Plasmid</keyword>
<reference evidence="1 2" key="2">
    <citation type="journal article" date="2009" name="Nature">
        <title>A single regulatory gene is sufficient to alter bacterial host range.</title>
        <authorList>
            <person name="Mandel M.J."/>
            <person name="Wollenberg M.S."/>
            <person name="Stabb E.V."/>
            <person name="Visick K.L."/>
            <person name="Ruby E.G."/>
        </authorList>
    </citation>
    <scope>NUCLEOTIDE SEQUENCE [LARGE SCALE GENOMIC DNA]</scope>
    <source>
        <strain evidence="1 2">MJ11</strain>
        <plasmid evidence="2">Plasmid pMJ100</plasmid>
    </source>
</reference>
<dbReference type="KEGG" id="vfm:VFMJ11_B0013"/>
<protein>
    <submittedName>
        <fullName evidence="1">Uncharacterized protein</fullName>
    </submittedName>
</protein>